<sequence>MRNAGPIESPTDPFSSVPLPSRATSKKPKIEGLPPGVSRDIFGAPGQQQQEPRRPAGATPPAQSAPNGGALPPATPPSQPWPVNGNPQETPSFGRERPAPALIEPDPPRRRRLLPAITVLLLIAVAMAYLVPAVLMSGSVLRGTRVGGVDIGGLTVTQAAEKLRTELAAKLNKPVVVDIGTSKDTIQPDEAGLQLDVVTTIGEAPSGFPTPFEVWRALTGTTEIEPRVTVDASQLARTVDALAETVDKPPHDGRVTFKGLQPVATPPRDGALIDRAKAVHLISEAFLRGSGSAVLSLEPAQPTTTPEAITKAEAQAKRAVAAPITLTLGDRQAQLTPQTIAANLTFGSDGEGSLAPQFDAKTALTGVESSLVDAAQVPRDATYDVVNGKLVLVPARQGRGVNSKLLARDLAKLVRNGGPRVIPVRLAAAPPQVTTEQVTGLGIKENVASFTSTFECCLPRVTNVRQMAADIDGRLVLPGQTFSLNDVVGERTAEGGYVLAPQTVGGRVITVMGGGASQLATTLYNAAFFGGFDDVAHTPMDYHSNRYPAGRDAALLYPGVDLKWRNDSEHGVLIKTASTATSVTVALWSTKRYDKIEAVESAKRDFTPFRVETGAAAGCRPVIGQQGFTMDVTRVFFKGGDELKRDPKVTTKYRPHTQVTCTGTG</sequence>
<dbReference type="Pfam" id="PF04294">
    <property type="entry name" value="VanW"/>
    <property type="match status" value="1"/>
</dbReference>
<evidence type="ECO:0000256" key="1">
    <source>
        <dbReference type="SAM" id="MobiDB-lite"/>
    </source>
</evidence>
<dbReference type="RefSeq" id="WP_189136535.1">
    <property type="nucleotide sequence ID" value="NZ_BMNK01000001.1"/>
</dbReference>
<feature type="transmembrane region" description="Helical" evidence="2">
    <location>
        <begin position="113"/>
        <end position="135"/>
    </location>
</feature>
<dbReference type="InterPro" id="IPR052913">
    <property type="entry name" value="Glycopeptide_resist_protein"/>
</dbReference>
<reference evidence="4" key="1">
    <citation type="journal article" date="2014" name="Int. J. Syst. Evol. Microbiol.">
        <title>Complete genome sequence of Corynebacterium casei LMG S-19264T (=DSM 44701T), isolated from a smear-ripened cheese.</title>
        <authorList>
            <consortium name="US DOE Joint Genome Institute (JGI-PGF)"/>
            <person name="Walter F."/>
            <person name="Albersmeier A."/>
            <person name="Kalinowski J."/>
            <person name="Ruckert C."/>
        </authorList>
    </citation>
    <scope>NUCLEOTIDE SEQUENCE</scope>
    <source>
        <strain evidence="4">CGMCC 4.7430</strain>
    </source>
</reference>
<keyword evidence="2" id="KW-1133">Transmembrane helix</keyword>
<dbReference type="InterPro" id="IPR007391">
    <property type="entry name" value="Vancomycin_resist_VanW"/>
</dbReference>
<proteinExistence type="predicted"/>
<evidence type="ECO:0000256" key="2">
    <source>
        <dbReference type="SAM" id="Phobius"/>
    </source>
</evidence>
<evidence type="ECO:0000313" key="5">
    <source>
        <dbReference type="Proteomes" id="UP000660745"/>
    </source>
</evidence>
<name>A0A918A018_9ACTN</name>
<feature type="domain" description="YoaR-like putative peptidoglycan binding" evidence="3">
    <location>
        <begin position="305"/>
        <end position="422"/>
    </location>
</feature>
<reference evidence="4" key="2">
    <citation type="submission" date="2020-09" db="EMBL/GenBank/DDBJ databases">
        <authorList>
            <person name="Sun Q."/>
            <person name="Zhou Y."/>
        </authorList>
    </citation>
    <scope>NUCLEOTIDE SEQUENCE</scope>
    <source>
        <strain evidence="4">CGMCC 4.7430</strain>
    </source>
</reference>
<dbReference type="InterPro" id="IPR022029">
    <property type="entry name" value="YoaR-like_PG-bd"/>
</dbReference>
<comment type="caution">
    <text evidence="4">The sequence shown here is derived from an EMBL/GenBank/DDBJ whole genome shotgun (WGS) entry which is preliminary data.</text>
</comment>
<keyword evidence="2" id="KW-0472">Membrane</keyword>
<feature type="region of interest" description="Disordered" evidence="1">
    <location>
        <begin position="1"/>
        <end position="107"/>
    </location>
</feature>
<evidence type="ECO:0000259" key="3">
    <source>
        <dbReference type="Pfam" id="PF12229"/>
    </source>
</evidence>
<dbReference type="Proteomes" id="UP000660745">
    <property type="component" value="Unassembled WGS sequence"/>
</dbReference>
<keyword evidence="2" id="KW-0812">Transmembrane</keyword>
<dbReference type="AlphaFoldDB" id="A0A918A018"/>
<dbReference type="EMBL" id="BMNK01000001">
    <property type="protein sequence ID" value="GGP00714.1"/>
    <property type="molecule type" value="Genomic_DNA"/>
</dbReference>
<evidence type="ECO:0000313" key="4">
    <source>
        <dbReference type="EMBL" id="GGP00714.1"/>
    </source>
</evidence>
<organism evidence="4 5">
    <name type="scientific">Nonomuraea glycinis</name>
    <dbReference type="NCBI Taxonomy" id="2047744"/>
    <lineage>
        <taxon>Bacteria</taxon>
        <taxon>Bacillati</taxon>
        <taxon>Actinomycetota</taxon>
        <taxon>Actinomycetes</taxon>
        <taxon>Streptosporangiales</taxon>
        <taxon>Streptosporangiaceae</taxon>
        <taxon>Nonomuraea</taxon>
    </lineage>
</organism>
<accession>A0A918A018</accession>
<keyword evidence="5" id="KW-1185">Reference proteome</keyword>
<feature type="domain" description="YoaR-like putative peptidoglycan binding" evidence="3">
    <location>
        <begin position="194"/>
        <end position="289"/>
    </location>
</feature>
<dbReference type="Pfam" id="PF12229">
    <property type="entry name" value="PG_binding_4"/>
    <property type="match status" value="2"/>
</dbReference>
<gene>
    <name evidence="4" type="ORF">GCM10012278_02010</name>
</gene>
<dbReference type="PANTHER" id="PTHR35788:SF1">
    <property type="entry name" value="EXPORTED PROTEIN"/>
    <property type="match status" value="1"/>
</dbReference>
<dbReference type="PANTHER" id="PTHR35788">
    <property type="entry name" value="EXPORTED PROTEIN-RELATED"/>
    <property type="match status" value="1"/>
</dbReference>
<protein>
    <submittedName>
        <fullName evidence="4">Vanomycin resistance protein VanB</fullName>
    </submittedName>
</protein>